<gene>
    <name evidence="1" type="ORF">GM661_02050</name>
</gene>
<organism evidence="1 2">
    <name type="scientific">Iocasia fonsfrigidae</name>
    <dbReference type="NCBI Taxonomy" id="2682810"/>
    <lineage>
        <taxon>Bacteria</taxon>
        <taxon>Bacillati</taxon>
        <taxon>Bacillota</taxon>
        <taxon>Clostridia</taxon>
        <taxon>Halanaerobiales</taxon>
        <taxon>Halanaerobiaceae</taxon>
        <taxon>Iocasia</taxon>
    </lineage>
</organism>
<reference evidence="1" key="1">
    <citation type="submission" date="2019-12" db="EMBL/GenBank/DDBJ databases">
        <authorList>
            <person name="zhang j."/>
            <person name="sun C.M."/>
        </authorList>
    </citation>
    <scope>NUCLEOTIDE SEQUENCE</scope>
    <source>
        <strain evidence="1">NS-1</strain>
    </source>
</reference>
<dbReference type="InterPro" id="IPR018540">
    <property type="entry name" value="Spo0E-like"/>
</dbReference>
<keyword evidence="2" id="KW-1185">Reference proteome</keyword>
<name>A0A8A7K6P0_9FIRM</name>
<dbReference type="InterPro" id="IPR036638">
    <property type="entry name" value="HLH_DNA-bd_sf"/>
</dbReference>
<dbReference type="SUPFAM" id="SSF140500">
    <property type="entry name" value="BAS1536-like"/>
    <property type="match status" value="1"/>
</dbReference>
<protein>
    <submittedName>
        <fullName evidence="1">Spo0E family sporulation regulatory protein-aspartic acid phosphatase</fullName>
    </submittedName>
</protein>
<dbReference type="GO" id="GO:0043937">
    <property type="term" value="P:regulation of sporulation"/>
    <property type="evidence" value="ECO:0007669"/>
    <property type="project" value="InterPro"/>
</dbReference>
<dbReference type="RefSeq" id="WP_125987693.1">
    <property type="nucleotide sequence ID" value="NZ_CP046640.1"/>
</dbReference>
<sequence length="57" mass="7054">MMITRVSGGKLYHEMELLRESLVEKYEETRNFRDKDVYNLSEEMDSYIIQYMRDIKR</sequence>
<dbReference type="GO" id="GO:0046983">
    <property type="term" value="F:protein dimerization activity"/>
    <property type="evidence" value="ECO:0007669"/>
    <property type="project" value="InterPro"/>
</dbReference>
<accession>A0A8A7K6P0</accession>
<dbReference type="Proteomes" id="UP000665020">
    <property type="component" value="Chromosome"/>
</dbReference>
<dbReference type="Gene3D" id="4.10.280.10">
    <property type="entry name" value="Helix-loop-helix DNA-binding domain"/>
    <property type="match status" value="1"/>
</dbReference>
<proteinExistence type="predicted"/>
<evidence type="ECO:0000313" key="1">
    <source>
        <dbReference type="EMBL" id="QTL96840.1"/>
    </source>
</evidence>
<dbReference type="Pfam" id="PF09388">
    <property type="entry name" value="SpoOE-like"/>
    <property type="match status" value="1"/>
</dbReference>
<evidence type="ECO:0000313" key="2">
    <source>
        <dbReference type="Proteomes" id="UP000665020"/>
    </source>
</evidence>
<dbReference type="KEGG" id="ifn:GM661_02050"/>
<dbReference type="InterPro" id="IPR037208">
    <property type="entry name" value="Spo0E-like_sf"/>
</dbReference>
<dbReference type="EMBL" id="CP046640">
    <property type="protein sequence ID" value="QTL96840.1"/>
    <property type="molecule type" value="Genomic_DNA"/>
</dbReference>
<dbReference type="AlphaFoldDB" id="A0A8A7K6P0"/>